<dbReference type="PANTHER" id="PTHR30055">
    <property type="entry name" value="HTH-TYPE TRANSCRIPTIONAL REGULATOR RUTR"/>
    <property type="match status" value="1"/>
</dbReference>
<feature type="region of interest" description="Disordered" evidence="5">
    <location>
        <begin position="227"/>
        <end position="248"/>
    </location>
</feature>
<organism evidence="7 8">
    <name type="scientific">Falsiroseomonas bella</name>
    <dbReference type="NCBI Taxonomy" id="2184016"/>
    <lineage>
        <taxon>Bacteria</taxon>
        <taxon>Pseudomonadati</taxon>
        <taxon>Pseudomonadota</taxon>
        <taxon>Alphaproteobacteria</taxon>
        <taxon>Acetobacterales</taxon>
        <taxon>Roseomonadaceae</taxon>
        <taxon>Falsiroseomonas</taxon>
    </lineage>
</organism>
<dbReference type="GO" id="GO:0003700">
    <property type="term" value="F:DNA-binding transcription factor activity"/>
    <property type="evidence" value="ECO:0007669"/>
    <property type="project" value="TreeGrafter"/>
</dbReference>
<feature type="DNA-binding region" description="H-T-H motif" evidence="4">
    <location>
        <begin position="59"/>
        <end position="78"/>
    </location>
</feature>
<dbReference type="PROSITE" id="PS50977">
    <property type="entry name" value="HTH_TETR_2"/>
    <property type="match status" value="1"/>
</dbReference>
<gene>
    <name evidence="7" type="ORF">DFH01_07405</name>
</gene>
<evidence type="ECO:0000256" key="4">
    <source>
        <dbReference type="PROSITE-ProRule" id="PRU00335"/>
    </source>
</evidence>
<reference evidence="8" key="1">
    <citation type="submission" date="2018-05" db="EMBL/GenBank/DDBJ databases">
        <authorList>
            <person name="Du Z."/>
            <person name="Wang X."/>
        </authorList>
    </citation>
    <scope>NUCLEOTIDE SEQUENCE [LARGE SCALE GENOMIC DNA]</scope>
    <source>
        <strain evidence="8">CQN31</strain>
    </source>
</reference>
<keyword evidence="8" id="KW-1185">Reference proteome</keyword>
<evidence type="ECO:0000313" key="7">
    <source>
        <dbReference type="EMBL" id="PWS39059.1"/>
    </source>
</evidence>
<dbReference type="InterPro" id="IPR025996">
    <property type="entry name" value="MT1864/Rv1816-like_C"/>
</dbReference>
<keyword evidence="1" id="KW-0805">Transcription regulation</keyword>
<evidence type="ECO:0000256" key="3">
    <source>
        <dbReference type="ARBA" id="ARBA00023163"/>
    </source>
</evidence>
<feature type="domain" description="HTH tetR-type" evidence="6">
    <location>
        <begin position="36"/>
        <end position="96"/>
    </location>
</feature>
<dbReference type="Pfam" id="PF13305">
    <property type="entry name" value="TetR_C_33"/>
    <property type="match status" value="1"/>
</dbReference>
<evidence type="ECO:0000259" key="6">
    <source>
        <dbReference type="PROSITE" id="PS50977"/>
    </source>
</evidence>
<dbReference type="Proteomes" id="UP000245765">
    <property type="component" value="Unassembled WGS sequence"/>
</dbReference>
<keyword evidence="2 4" id="KW-0238">DNA-binding</keyword>
<keyword evidence="3" id="KW-0804">Transcription</keyword>
<dbReference type="InterPro" id="IPR009057">
    <property type="entry name" value="Homeodomain-like_sf"/>
</dbReference>
<dbReference type="SUPFAM" id="SSF46689">
    <property type="entry name" value="Homeodomain-like"/>
    <property type="match status" value="1"/>
</dbReference>
<name>A0A317FM73_9PROT</name>
<protein>
    <submittedName>
        <fullName evidence="7">TetR family transcriptional regulator</fullName>
    </submittedName>
</protein>
<proteinExistence type="predicted"/>
<dbReference type="GO" id="GO:0000976">
    <property type="term" value="F:transcription cis-regulatory region binding"/>
    <property type="evidence" value="ECO:0007669"/>
    <property type="project" value="TreeGrafter"/>
</dbReference>
<dbReference type="InterPro" id="IPR050109">
    <property type="entry name" value="HTH-type_TetR-like_transc_reg"/>
</dbReference>
<accession>A0A317FM73</accession>
<evidence type="ECO:0000256" key="1">
    <source>
        <dbReference type="ARBA" id="ARBA00023015"/>
    </source>
</evidence>
<dbReference type="Pfam" id="PF00440">
    <property type="entry name" value="TetR_N"/>
    <property type="match status" value="1"/>
</dbReference>
<dbReference type="SUPFAM" id="SSF48498">
    <property type="entry name" value="Tetracyclin repressor-like, C-terminal domain"/>
    <property type="match status" value="1"/>
</dbReference>
<sequence>MVSSWRAKLTVVKFSVPGQDRGMAVIPKGEGRHHHGALRRALLDAVGEIVREAGPEAVTLRECARRAGVSHSAAAPHFGDKRGLLTAFVTEGEARLAAAMRAEVAALPTEADAAARLAATGRGYIGFARANPAHFRLMFRTDLIDRGDPAWRAAAEDGFAVLDQAMAEAVPGMDPRSRRARLALAWSTVHGFSTLRAEGVGELWQETVARDVVDLVVAACVGGDGFGGELVAPPPQPSPAQRGRESEE</sequence>
<comment type="caution">
    <text evidence="7">The sequence shown here is derived from an EMBL/GenBank/DDBJ whole genome shotgun (WGS) entry which is preliminary data.</text>
</comment>
<dbReference type="PANTHER" id="PTHR30055:SF220">
    <property type="entry name" value="TETR-FAMILY REGULATORY PROTEIN"/>
    <property type="match status" value="1"/>
</dbReference>
<evidence type="ECO:0000256" key="2">
    <source>
        <dbReference type="ARBA" id="ARBA00023125"/>
    </source>
</evidence>
<dbReference type="InterPro" id="IPR036271">
    <property type="entry name" value="Tet_transcr_reg_TetR-rel_C_sf"/>
</dbReference>
<dbReference type="InterPro" id="IPR001647">
    <property type="entry name" value="HTH_TetR"/>
</dbReference>
<evidence type="ECO:0000256" key="5">
    <source>
        <dbReference type="SAM" id="MobiDB-lite"/>
    </source>
</evidence>
<evidence type="ECO:0000313" key="8">
    <source>
        <dbReference type="Proteomes" id="UP000245765"/>
    </source>
</evidence>
<dbReference type="EMBL" id="QGNA01000001">
    <property type="protein sequence ID" value="PWS39059.1"/>
    <property type="molecule type" value="Genomic_DNA"/>
</dbReference>
<dbReference type="AlphaFoldDB" id="A0A317FM73"/>
<dbReference type="Gene3D" id="1.10.357.10">
    <property type="entry name" value="Tetracycline Repressor, domain 2"/>
    <property type="match status" value="1"/>
</dbReference>